<dbReference type="EMBL" id="VDMA02000013">
    <property type="protein sequence ID" value="KAB8182547.1"/>
    <property type="molecule type" value="Genomic_DNA"/>
</dbReference>
<gene>
    <name evidence="3" type="ORF">FH610_024350</name>
</gene>
<organism evidence="3 4">
    <name type="scientific">Microbispora catharanthi</name>
    <dbReference type="NCBI Taxonomy" id="1712871"/>
    <lineage>
        <taxon>Bacteria</taxon>
        <taxon>Bacillati</taxon>
        <taxon>Actinomycetota</taxon>
        <taxon>Actinomycetes</taxon>
        <taxon>Streptosporangiales</taxon>
        <taxon>Streptosporangiaceae</taxon>
        <taxon>Microbispora</taxon>
    </lineage>
</organism>
<dbReference type="SUPFAM" id="SSF46955">
    <property type="entry name" value="Putative DNA-binding domain"/>
    <property type="match status" value="1"/>
</dbReference>
<dbReference type="Proteomes" id="UP000313066">
    <property type="component" value="Unassembled WGS sequence"/>
</dbReference>
<dbReference type="InterPro" id="IPR009061">
    <property type="entry name" value="DNA-bd_dom_put_sf"/>
</dbReference>
<dbReference type="GO" id="GO:0003700">
    <property type="term" value="F:DNA-binding transcription factor activity"/>
    <property type="evidence" value="ECO:0007669"/>
    <property type="project" value="InterPro"/>
</dbReference>
<comment type="caution">
    <text evidence="3">The sequence shown here is derived from an EMBL/GenBank/DDBJ whole genome shotgun (WGS) entry which is preliminary data.</text>
</comment>
<dbReference type="InterPro" id="IPR047057">
    <property type="entry name" value="MerR_fam"/>
</dbReference>
<dbReference type="SMART" id="SM00422">
    <property type="entry name" value="HTH_MERR"/>
    <property type="match status" value="1"/>
</dbReference>
<sequence length="139" mass="15664">MTRHTEALSIGQVSEATGLSVHALRFFEREGLFLRPIPRSAGRQRMYDPADVQWLVLCNRLRDSGMPIATLRRFAELVRSGPGNEHERLALLEEHERTVRARIAELDASLAVIHDKVVTYRGHLRDGTAAGLWSPTPSR</sequence>
<accession>A0A5N6BNC8</accession>
<reference evidence="3 4" key="1">
    <citation type="submission" date="2019-10" db="EMBL/GenBank/DDBJ databases">
        <title>Nonomuraea sp. nov., isolated from Phyllanthus amarus.</title>
        <authorList>
            <person name="Klykleung N."/>
            <person name="Tanasupawat S."/>
        </authorList>
    </citation>
    <scope>NUCLEOTIDE SEQUENCE [LARGE SCALE GENOMIC DNA]</scope>
    <source>
        <strain evidence="3 4">CR1-09</strain>
    </source>
</reference>
<dbReference type="Pfam" id="PF13411">
    <property type="entry name" value="MerR_1"/>
    <property type="match status" value="1"/>
</dbReference>
<dbReference type="PANTHER" id="PTHR30204:SF98">
    <property type="entry name" value="HTH-TYPE TRANSCRIPTIONAL REGULATOR ADHR"/>
    <property type="match status" value="1"/>
</dbReference>
<dbReference type="Gene3D" id="1.10.1660.10">
    <property type="match status" value="1"/>
</dbReference>
<dbReference type="PANTHER" id="PTHR30204">
    <property type="entry name" value="REDOX-CYCLING DRUG-SENSING TRANSCRIPTIONAL ACTIVATOR SOXR"/>
    <property type="match status" value="1"/>
</dbReference>
<dbReference type="InterPro" id="IPR000551">
    <property type="entry name" value="MerR-type_HTH_dom"/>
</dbReference>
<evidence type="ECO:0000256" key="1">
    <source>
        <dbReference type="ARBA" id="ARBA00023125"/>
    </source>
</evidence>
<feature type="domain" description="HTH merR-type" evidence="2">
    <location>
        <begin position="7"/>
        <end position="77"/>
    </location>
</feature>
<protein>
    <submittedName>
        <fullName evidence="3">MerR family transcriptional regulator</fullName>
    </submittedName>
</protein>
<dbReference type="GO" id="GO:0003677">
    <property type="term" value="F:DNA binding"/>
    <property type="evidence" value="ECO:0007669"/>
    <property type="project" value="UniProtKB-KW"/>
</dbReference>
<name>A0A5N6BNC8_9ACTN</name>
<keyword evidence="4" id="KW-1185">Reference proteome</keyword>
<evidence type="ECO:0000313" key="4">
    <source>
        <dbReference type="Proteomes" id="UP000313066"/>
    </source>
</evidence>
<dbReference type="PROSITE" id="PS50937">
    <property type="entry name" value="HTH_MERR_2"/>
    <property type="match status" value="1"/>
</dbReference>
<evidence type="ECO:0000259" key="2">
    <source>
        <dbReference type="PROSITE" id="PS50937"/>
    </source>
</evidence>
<dbReference type="RefSeq" id="WP_139577088.1">
    <property type="nucleotide sequence ID" value="NZ_VDMA02000013.1"/>
</dbReference>
<dbReference type="AlphaFoldDB" id="A0A5N6BNC8"/>
<proteinExistence type="predicted"/>
<evidence type="ECO:0000313" key="3">
    <source>
        <dbReference type="EMBL" id="KAB8182547.1"/>
    </source>
</evidence>
<keyword evidence="1" id="KW-0238">DNA-binding</keyword>
<dbReference type="CDD" id="cd01109">
    <property type="entry name" value="HTH_YyaN"/>
    <property type="match status" value="1"/>
</dbReference>